<sequence length="65" mass="7423">MVFLLQTENASIWRFFYDAFCGLRNRTMHPALYKSKQSERETALLNANTTRGKLHGSSLVMGNKA</sequence>
<dbReference type="AlphaFoldDB" id="A0A099I381"/>
<comment type="caution">
    <text evidence="1">The sequence shown here is derived from an EMBL/GenBank/DDBJ whole genome shotgun (WGS) entry which is preliminary data.</text>
</comment>
<gene>
    <name evidence="1" type="ORF">CIAN88_21210</name>
</gene>
<name>A0A099I381_CLOIN</name>
<reference evidence="1 2" key="1">
    <citation type="submission" date="2014-08" db="EMBL/GenBank/DDBJ databases">
        <title>Clostridium innocuum, an unnegligible vancomycin-resistant pathogen causing extra-intestinal infections.</title>
        <authorList>
            <person name="Feng Y."/>
            <person name="Chiu C.-H."/>
        </authorList>
    </citation>
    <scope>NUCLEOTIDE SEQUENCE [LARGE SCALE GENOMIC DNA]</scope>
    <source>
        <strain evidence="1 2">AN88</strain>
    </source>
</reference>
<accession>A0A099I381</accession>
<dbReference type="Proteomes" id="UP000030008">
    <property type="component" value="Unassembled WGS sequence"/>
</dbReference>
<evidence type="ECO:0000313" key="1">
    <source>
        <dbReference type="EMBL" id="KGJ51333.1"/>
    </source>
</evidence>
<proteinExistence type="predicted"/>
<protein>
    <submittedName>
        <fullName evidence="1">Uncharacterized protein</fullName>
    </submittedName>
</protein>
<dbReference type="EMBL" id="JQIF01000127">
    <property type="protein sequence ID" value="KGJ51333.1"/>
    <property type="molecule type" value="Genomic_DNA"/>
</dbReference>
<evidence type="ECO:0000313" key="2">
    <source>
        <dbReference type="Proteomes" id="UP000030008"/>
    </source>
</evidence>
<organism evidence="1 2">
    <name type="scientific">Clostridium innocuum</name>
    <dbReference type="NCBI Taxonomy" id="1522"/>
    <lineage>
        <taxon>Bacteria</taxon>
        <taxon>Bacillati</taxon>
        <taxon>Bacillota</taxon>
        <taxon>Clostridia</taxon>
        <taxon>Eubacteriales</taxon>
        <taxon>Clostridiaceae</taxon>
        <taxon>Clostridium</taxon>
    </lineage>
</organism>